<dbReference type="EMBL" id="CZBE01000002">
    <property type="protein sequence ID" value="CUP32034.1"/>
    <property type="molecule type" value="Genomic_DNA"/>
</dbReference>
<dbReference type="GO" id="GO:0005737">
    <property type="term" value="C:cytoplasm"/>
    <property type="evidence" value="ECO:0007669"/>
    <property type="project" value="UniProtKB-SubCell"/>
</dbReference>
<evidence type="ECO:0000313" key="14">
    <source>
        <dbReference type="EMBL" id="CUP32034.1"/>
    </source>
</evidence>
<dbReference type="PRINTS" id="PR00423">
    <property type="entry name" value="CELLDVISFTSZ"/>
</dbReference>
<evidence type="ECO:0000256" key="10">
    <source>
        <dbReference type="RuleBase" id="RU000631"/>
    </source>
</evidence>
<comment type="similarity">
    <text evidence="1 8 10">Belongs to the FtsZ family.</text>
</comment>
<feature type="binding site" evidence="8">
    <location>
        <position position="143"/>
    </location>
    <ligand>
        <name>GTP</name>
        <dbReference type="ChEBI" id="CHEBI:37565"/>
    </ligand>
</feature>
<gene>
    <name evidence="8 14" type="primary">ftsZ</name>
    <name evidence="14" type="ORF">ERS852551_00451</name>
</gene>
<evidence type="ECO:0000256" key="1">
    <source>
        <dbReference type="ARBA" id="ARBA00009690"/>
    </source>
</evidence>
<dbReference type="SUPFAM" id="SSF52490">
    <property type="entry name" value="Tubulin nucleotide-binding domain-like"/>
    <property type="match status" value="1"/>
</dbReference>
<evidence type="ECO:0000313" key="15">
    <source>
        <dbReference type="Proteomes" id="UP000095765"/>
    </source>
</evidence>
<organism evidence="14 15">
    <name type="scientific">Anaerotruncus colihominis</name>
    <dbReference type="NCBI Taxonomy" id="169435"/>
    <lineage>
        <taxon>Bacteria</taxon>
        <taxon>Bacillati</taxon>
        <taxon>Bacillota</taxon>
        <taxon>Clostridia</taxon>
        <taxon>Eubacteriales</taxon>
        <taxon>Oscillospiraceae</taxon>
        <taxon>Anaerotruncus</taxon>
    </lineage>
</organism>
<dbReference type="CDD" id="cd02201">
    <property type="entry name" value="FtsZ_type1"/>
    <property type="match status" value="1"/>
</dbReference>
<dbReference type="InterPro" id="IPR020805">
    <property type="entry name" value="Cell_div_FtsZ_CS"/>
</dbReference>
<feature type="compositionally biased region" description="Low complexity" evidence="11">
    <location>
        <begin position="337"/>
        <end position="355"/>
    </location>
</feature>
<dbReference type="InterPro" id="IPR036525">
    <property type="entry name" value="Tubulin/FtsZ_GTPase_sf"/>
</dbReference>
<protein>
    <recommendedName>
        <fullName evidence="8 9">Cell division protein FtsZ</fullName>
    </recommendedName>
</protein>
<keyword evidence="3 8" id="KW-0132">Cell division</keyword>
<dbReference type="InterPro" id="IPR018316">
    <property type="entry name" value="Tubulin/FtsZ_2-layer-sand-dom"/>
</dbReference>
<dbReference type="Gene3D" id="3.40.50.1440">
    <property type="entry name" value="Tubulin/FtsZ, GTPase domain"/>
    <property type="match status" value="1"/>
</dbReference>
<dbReference type="GeneID" id="72464703"/>
<evidence type="ECO:0000256" key="3">
    <source>
        <dbReference type="ARBA" id="ARBA00022618"/>
    </source>
</evidence>
<sequence length="376" mass="39636">MLMNFDMANDDAENVVSIKVVGVGGGGGNAINRMVQSGMRSVEFISINTDNQALIRSQATYKLHIGDKLTRGKGAGGNPEKGQRAAEESRDEIAAALKGTDMVFITAGMGGGTGTGGAPVVAEVAHEMGILTVGIVTKPFLFEGKRRMDQAEMGVTALREHVDALLVIPNERLKLISEEKITLQNAFSAADDVLKQGVQSISDLVNIPGVVNLDFADVTAIMKDAGYAHMGVGSASGKDKARAAAEKAISSPLLETSINGAKGVIVNITASPDIDLDDIDIASSMIHDAAHPDVNLIWGATFDETLQDEMRITVIATGFDNDKNFILPNYNFGGRSAATGQKGAAPAAQTQPEPETGSDDDDNFFDILSIFNNKKN</sequence>
<keyword evidence="2 8" id="KW-0963">Cytoplasm</keyword>
<evidence type="ECO:0000259" key="12">
    <source>
        <dbReference type="SMART" id="SM00864"/>
    </source>
</evidence>
<dbReference type="InterPro" id="IPR037103">
    <property type="entry name" value="Tubulin/FtsZ-like_C"/>
</dbReference>
<dbReference type="InterPro" id="IPR003008">
    <property type="entry name" value="Tubulin_FtsZ_GTPase"/>
</dbReference>
<evidence type="ECO:0000256" key="7">
    <source>
        <dbReference type="ARBA" id="ARBA00023306"/>
    </source>
</evidence>
<keyword evidence="6 8" id="KW-0717">Septation</keyword>
<evidence type="ECO:0000256" key="9">
    <source>
        <dbReference type="NCBIfam" id="TIGR00065"/>
    </source>
</evidence>
<feature type="domain" description="Tubulin/FtsZ 2-layer sandwich" evidence="13">
    <location>
        <begin position="211"/>
        <end position="328"/>
    </location>
</feature>
<dbReference type="Gene3D" id="3.30.1330.20">
    <property type="entry name" value="Tubulin/FtsZ, C-terminal domain"/>
    <property type="match status" value="1"/>
</dbReference>
<dbReference type="GO" id="GO:0032153">
    <property type="term" value="C:cell division site"/>
    <property type="evidence" value="ECO:0007669"/>
    <property type="project" value="UniProtKB-UniRule"/>
</dbReference>
<proteinExistence type="inferred from homology"/>
<dbReference type="Pfam" id="PF12327">
    <property type="entry name" value="FtsZ_C"/>
    <property type="match status" value="1"/>
</dbReference>
<dbReference type="FunFam" id="3.40.50.1440:FF:000023">
    <property type="entry name" value="Cell division protein FtsZ"/>
    <property type="match status" value="1"/>
</dbReference>
<dbReference type="RefSeq" id="WP_006876392.1">
    <property type="nucleotide sequence ID" value="NZ_CABIWA010000001.1"/>
</dbReference>
<evidence type="ECO:0000256" key="8">
    <source>
        <dbReference type="HAMAP-Rule" id="MF_00909"/>
    </source>
</evidence>
<dbReference type="Proteomes" id="UP000095765">
    <property type="component" value="Unassembled WGS sequence"/>
</dbReference>
<dbReference type="GO" id="GO:0000917">
    <property type="term" value="P:division septum assembly"/>
    <property type="evidence" value="ECO:0007669"/>
    <property type="project" value="UniProtKB-KW"/>
</dbReference>
<dbReference type="PROSITE" id="PS01135">
    <property type="entry name" value="FTSZ_2"/>
    <property type="match status" value="1"/>
</dbReference>
<dbReference type="InterPro" id="IPR008280">
    <property type="entry name" value="Tub_FtsZ_C"/>
</dbReference>
<dbReference type="Pfam" id="PF00091">
    <property type="entry name" value="Tubulin"/>
    <property type="match status" value="1"/>
</dbReference>
<dbReference type="InterPro" id="IPR045061">
    <property type="entry name" value="FtsZ/CetZ"/>
</dbReference>
<feature type="binding site" evidence="8">
    <location>
        <begin position="112"/>
        <end position="114"/>
    </location>
    <ligand>
        <name>GTP</name>
        <dbReference type="ChEBI" id="CHEBI:37565"/>
    </ligand>
</feature>
<evidence type="ECO:0000256" key="6">
    <source>
        <dbReference type="ARBA" id="ARBA00023210"/>
    </source>
</evidence>
<dbReference type="PANTHER" id="PTHR30314:SF3">
    <property type="entry name" value="MITOCHONDRIAL DIVISION PROTEIN FSZA"/>
    <property type="match status" value="1"/>
</dbReference>
<evidence type="ECO:0000256" key="5">
    <source>
        <dbReference type="ARBA" id="ARBA00023134"/>
    </source>
</evidence>
<feature type="binding site" evidence="8">
    <location>
        <position position="147"/>
    </location>
    <ligand>
        <name>GTP</name>
        <dbReference type="ChEBI" id="CHEBI:37565"/>
    </ligand>
</feature>
<dbReference type="InterPro" id="IPR000158">
    <property type="entry name" value="Cell_div_FtsZ"/>
</dbReference>
<comment type="subcellular location">
    <subcellularLocation>
        <location evidence="8">Cytoplasm</location>
    </subcellularLocation>
    <text evidence="8">Assembles at midcell at the inner surface of the cytoplasmic membrane.</text>
</comment>
<keyword evidence="4 8" id="KW-0547">Nucleotide-binding</keyword>
<reference evidence="14 15" key="1">
    <citation type="submission" date="2015-09" db="EMBL/GenBank/DDBJ databases">
        <authorList>
            <consortium name="Pathogen Informatics"/>
        </authorList>
    </citation>
    <scope>NUCLEOTIDE SEQUENCE [LARGE SCALE GENOMIC DNA]</scope>
    <source>
        <strain evidence="14 15">2789STDY5834939</strain>
    </source>
</reference>
<comment type="subunit">
    <text evidence="8">Homodimer. Polymerizes to form a dynamic ring structure in a strictly GTP-dependent manner. Interacts directly with several other division proteins.</text>
</comment>
<dbReference type="HAMAP" id="MF_00909">
    <property type="entry name" value="FtsZ"/>
    <property type="match status" value="1"/>
</dbReference>
<dbReference type="NCBIfam" id="TIGR00065">
    <property type="entry name" value="ftsZ"/>
    <property type="match status" value="1"/>
</dbReference>
<dbReference type="GO" id="GO:0051258">
    <property type="term" value="P:protein polymerization"/>
    <property type="evidence" value="ECO:0007669"/>
    <property type="project" value="UniProtKB-UniRule"/>
</dbReference>
<evidence type="ECO:0000256" key="4">
    <source>
        <dbReference type="ARBA" id="ARBA00022741"/>
    </source>
</evidence>
<feature type="region of interest" description="Disordered" evidence="11">
    <location>
        <begin position="337"/>
        <end position="363"/>
    </location>
</feature>
<feature type="region of interest" description="Disordered" evidence="11">
    <location>
        <begin position="70"/>
        <end position="89"/>
    </location>
</feature>
<keyword evidence="7 8" id="KW-0131">Cell cycle</keyword>
<dbReference type="SMART" id="SM00864">
    <property type="entry name" value="Tubulin"/>
    <property type="match status" value="1"/>
</dbReference>
<dbReference type="SMART" id="SM00865">
    <property type="entry name" value="Tubulin_C"/>
    <property type="match status" value="1"/>
</dbReference>
<name>A0A174M6H8_9FIRM</name>
<evidence type="ECO:0000256" key="2">
    <source>
        <dbReference type="ARBA" id="ARBA00022490"/>
    </source>
</evidence>
<evidence type="ECO:0000256" key="11">
    <source>
        <dbReference type="SAM" id="MobiDB-lite"/>
    </source>
</evidence>
<dbReference type="PANTHER" id="PTHR30314">
    <property type="entry name" value="CELL DIVISION PROTEIN FTSZ-RELATED"/>
    <property type="match status" value="1"/>
</dbReference>
<dbReference type="InterPro" id="IPR024757">
    <property type="entry name" value="FtsZ_C"/>
</dbReference>
<dbReference type="GO" id="GO:0043093">
    <property type="term" value="P:FtsZ-dependent cytokinesis"/>
    <property type="evidence" value="ECO:0007669"/>
    <property type="project" value="UniProtKB-UniRule"/>
</dbReference>
<dbReference type="PROSITE" id="PS01134">
    <property type="entry name" value="FTSZ_1"/>
    <property type="match status" value="1"/>
</dbReference>
<feature type="binding site" evidence="8">
    <location>
        <begin position="25"/>
        <end position="29"/>
    </location>
    <ligand>
        <name>GTP</name>
        <dbReference type="ChEBI" id="CHEBI:37565"/>
    </ligand>
</feature>
<dbReference type="AlphaFoldDB" id="A0A174M6H8"/>
<feature type="domain" description="Tubulin/FtsZ GTPase" evidence="12">
    <location>
        <begin position="17"/>
        <end position="209"/>
    </location>
</feature>
<evidence type="ECO:0000259" key="13">
    <source>
        <dbReference type="SMART" id="SM00865"/>
    </source>
</evidence>
<dbReference type="SUPFAM" id="SSF55307">
    <property type="entry name" value="Tubulin C-terminal domain-like"/>
    <property type="match status" value="1"/>
</dbReference>
<dbReference type="GO" id="GO:0005525">
    <property type="term" value="F:GTP binding"/>
    <property type="evidence" value="ECO:0007669"/>
    <property type="project" value="UniProtKB-UniRule"/>
</dbReference>
<keyword evidence="5 8" id="KW-0342">GTP-binding</keyword>
<feature type="binding site" evidence="8">
    <location>
        <position position="191"/>
    </location>
    <ligand>
        <name>GTP</name>
        <dbReference type="ChEBI" id="CHEBI:37565"/>
    </ligand>
</feature>
<accession>A0A174M6H8</accession>
<dbReference type="GO" id="GO:0003924">
    <property type="term" value="F:GTPase activity"/>
    <property type="evidence" value="ECO:0007669"/>
    <property type="project" value="UniProtKB-UniRule"/>
</dbReference>
<comment type="function">
    <text evidence="8 10">Essential cell division protein that forms a contractile ring structure (Z ring) at the future cell division site. The regulation of the ring assembly controls the timing and the location of cell division. One of the functions of the FtsZ ring is to recruit other cell division proteins to the septum to produce a new cell wall between the dividing cells. Binds GTP and shows GTPase activity.</text>
</comment>